<evidence type="ECO:0008006" key="3">
    <source>
        <dbReference type="Google" id="ProtNLM"/>
    </source>
</evidence>
<gene>
    <name evidence="1" type="ORF">PR048_013488</name>
</gene>
<dbReference type="PANTHER" id="PTHR37984">
    <property type="entry name" value="PROTEIN CBG26694"/>
    <property type="match status" value="1"/>
</dbReference>
<accession>A0ABQ9HTT6</accession>
<dbReference type="PANTHER" id="PTHR37984:SF5">
    <property type="entry name" value="PROTEIN NYNRIN-LIKE"/>
    <property type="match status" value="1"/>
</dbReference>
<name>A0ABQ9HTT6_9NEOP</name>
<dbReference type="InterPro" id="IPR050951">
    <property type="entry name" value="Retrovirus_Pol_polyprotein"/>
</dbReference>
<reference evidence="1 2" key="1">
    <citation type="submission" date="2023-02" db="EMBL/GenBank/DDBJ databases">
        <title>LHISI_Scaffold_Assembly.</title>
        <authorList>
            <person name="Stuart O.P."/>
            <person name="Cleave R."/>
            <person name="Magrath M.J.L."/>
            <person name="Mikheyev A.S."/>
        </authorList>
    </citation>
    <scope>NUCLEOTIDE SEQUENCE [LARGE SCALE GENOMIC DNA]</scope>
    <source>
        <strain evidence="1">Daus_M_001</strain>
        <tissue evidence="1">Leg muscle</tissue>
    </source>
</reference>
<dbReference type="Gene3D" id="1.10.340.70">
    <property type="match status" value="1"/>
</dbReference>
<dbReference type="InterPro" id="IPR036397">
    <property type="entry name" value="RNaseH_sf"/>
</dbReference>
<dbReference type="EMBL" id="JARBHB010000004">
    <property type="protein sequence ID" value="KAJ8887273.1"/>
    <property type="molecule type" value="Genomic_DNA"/>
</dbReference>
<sequence length="357" mass="40603">MEYTFDIKYTSGKSYAHVDSLNRNPVELTSEKHEEKALELPVFSLPGFEIAKAQHGDPSLVPLIQEIEKPSKVGPKFSMLAKHFCLKDGIMYKLNSRPEGREKLLVVPGRLKVKMLSECHDNPLMGRHLCIVKTIDKIKRSASFTKMSRLILEHMLTAKPKRVLQPIPSGEHFHRIGTDLLGPFPKTNQSNKYIITRIDYGAAHKVAQFLLENVICRYSIPGSILSDRGQVFSSVGVCELLRVISSSYRPQCNGAVERLHATLTTMMSLYSRLPTTLVSRRVQDLVHFCLCIGVNTSCPQKFASIRRWTRQRASSCEGIFENIYKQQEKAKQHYDPQCRVVEYQPGQVVLIYTPTRK</sequence>
<keyword evidence="2" id="KW-1185">Reference proteome</keyword>
<evidence type="ECO:0000313" key="1">
    <source>
        <dbReference type="EMBL" id="KAJ8887273.1"/>
    </source>
</evidence>
<protein>
    <recommendedName>
        <fullName evidence="3">Integrase catalytic domain-containing protein</fullName>
    </recommendedName>
</protein>
<evidence type="ECO:0000313" key="2">
    <source>
        <dbReference type="Proteomes" id="UP001159363"/>
    </source>
</evidence>
<dbReference type="SUPFAM" id="SSF53098">
    <property type="entry name" value="Ribonuclease H-like"/>
    <property type="match status" value="1"/>
</dbReference>
<dbReference type="Gene3D" id="3.30.420.10">
    <property type="entry name" value="Ribonuclease H-like superfamily/Ribonuclease H"/>
    <property type="match status" value="1"/>
</dbReference>
<organism evidence="1 2">
    <name type="scientific">Dryococelus australis</name>
    <dbReference type="NCBI Taxonomy" id="614101"/>
    <lineage>
        <taxon>Eukaryota</taxon>
        <taxon>Metazoa</taxon>
        <taxon>Ecdysozoa</taxon>
        <taxon>Arthropoda</taxon>
        <taxon>Hexapoda</taxon>
        <taxon>Insecta</taxon>
        <taxon>Pterygota</taxon>
        <taxon>Neoptera</taxon>
        <taxon>Polyneoptera</taxon>
        <taxon>Phasmatodea</taxon>
        <taxon>Verophasmatodea</taxon>
        <taxon>Anareolatae</taxon>
        <taxon>Phasmatidae</taxon>
        <taxon>Eurycanthinae</taxon>
        <taxon>Dryococelus</taxon>
    </lineage>
</organism>
<comment type="caution">
    <text evidence="1">The sequence shown here is derived from an EMBL/GenBank/DDBJ whole genome shotgun (WGS) entry which is preliminary data.</text>
</comment>
<dbReference type="InterPro" id="IPR012337">
    <property type="entry name" value="RNaseH-like_sf"/>
</dbReference>
<dbReference type="Proteomes" id="UP001159363">
    <property type="component" value="Chromosome X"/>
</dbReference>
<proteinExistence type="predicted"/>